<protein>
    <submittedName>
        <fullName evidence="1">GMP/IMP nucleotidase</fullName>
        <ecNumber evidence="1">3.1.3.5</ecNumber>
    </submittedName>
</protein>
<dbReference type="InterPro" id="IPR006439">
    <property type="entry name" value="HAD-SF_hydro_IA"/>
</dbReference>
<dbReference type="EC" id="3.1.3.5" evidence="1"/>
<dbReference type="Gene3D" id="3.40.50.1000">
    <property type="entry name" value="HAD superfamily/HAD-like"/>
    <property type="match status" value="1"/>
</dbReference>
<organism evidence="1 2">
    <name type="scientific">Isoalcanivorax beigongshangi</name>
    <dbReference type="NCBI Taxonomy" id="3238810"/>
    <lineage>
        <taxon>Bacteria</taxon>
        <taxon>Pseudomonadati</taxon>
        <taxon>Pseudomonadota</taxon>
        <taxon>Gammaproteobacteria</taxon>
        <taxon>Oceanospirillales</taxon>
        <taxon>Alcanivoracaceae</taxon>
        <taxon>Isoalcanivorax</taxon>
    </lineage>
</organism>
<dbReference type="SUPFAM" id="SSF56784">
    <property type="entry name" value="HAD-like"/>
    <property type="match status" value="1"/>
</dbReference>
<dbReference type="InterPro" id="IPR050155">
    <property type="entry name" value="HAD-like_hydrolase_sf"/>
</dbReference>
<evidence type="ECO:0000313" key="2">
    <source>
        <dbReference type="Proteomes" id="UP001562065"/>
    </source>
</evidence>
<dbReference type="NCBIfam" id="TIGR01509">
    <property type="entry name" value="HAD-SF-IA-v3"/>
    <property type="match status" value="1"/>
</dbReference>
<dbReference type="InterPro" id="IPR023214">
    <property type="entry name" value="HAD_sf"/>
</dbReference>
<reference evidence="1 2" key="1">
    <citation type="submission" date="2024-07" db="EMBL/GenBank/DDBJ databases">
        <authorList>
            <person name="Ren Q."/>
        </authorList>
    </citation>
    <scope>NUCLEOTIDE SEQUENCE [LARGE SCALE GENOMIC DNA]</scope>
    <source>
        <strain evidence="1 2">REN37</strain>
    </source>
</reference>
<dbReference type="Proteomes" id="UP001562065">
    <property type="component" value="Unassembled WGS sequence"/>
</dbReference>
<proteinExistence type="predicted"/>
<dbReference type="NCBIfam" id="NF011564">
    <property type="entry name" value="PRK14988.1"/>
    <property type="match status" value="1"/>
</dbReference>
<evidence type="ECO:0000313" key="1">
    <source>
        <dbReference type="EMBL" id="MEY1662908.1"/>
    </source>
</evidence>
<comment type="caution">
    <text evidence="1">The sequence shown here is derived from an EMBL/GenBank/DDBJ whole genome shotgun (WGS) entry which is preliminary data.</text>
</comment>
<accession>A0ABV4AM49</accession>
<dbReference type="PANTHER" id="PTHR43434">
    <property type="entry name" value="PHOSPHOGLYCOLATE PHOSPHATASE"/>
    <property type="match status" value="1"/>
</dbReference>
<name>A0ABV4AM49_9GAMM</name>
<gene>
    <name evidence="1" type="primary">yrfG</name>
    <name evidence="1" type="ORF">AB5I84_12170</name>
</gene>
<dbReference type="EMBL" id="JBGCUO010000002">
    <property type="protein sequence ID" value="MEY1662908.1"/>
    <property type="molecule type" value="Genomic_DNA"/>
</dbReference>
<dbReference type="CDD" id="cd01427">
    <property type="entry name" value="HAD_like"/>
    <property type="match status" value="1"/>
</dbReference>
<dbReference type="InterPro" id="IPR036412">
    <property type="entry name" value="HAD-like_sf"/>
</dbReference>
<keyword evidence="1" id="KW-0378">Hydrolase</keyword>
<keyword evidence="2" id="KW-1185">Reference proteome</keyword>
<dbReference type="Pfam" id="PF00702">
    <property type="entry name" value="Hydrolase"/>
    <property type="match status" value="1"/>
</dbReference>
<dbReference type="GO" id="GO:0008253">
    <property type="term" value="F:5'-nucleotidase activity"/>
    <property type="evidence" value="ECO:0007669"/>
    <property type="project" value="UniProtKB-EC"/>
</dbReference>
<sequence>MKRTPNWAAIDTVLLDMDGTLLDLAFDNDFWQRRVPLAYGAANGLGELDALAVIEKWIARHQGTLNWYCLDFWSHELKLDIAALKAEAAAGIGYRPGAEAFLQQLHASPRQVVMVTNAHRDALNLKVARTGLDRYFDVLVSSHDYRHPKEEQAFWQQLQRQHPFDPQRTLFVDDSLPVLASAAEYGIGHLWSILHPDSSQPARNDTDPFPYIDRFDDVMPHD</sequence>
<dbReference type="PANTHER" id="PTHR43434:SF3">
    <property type="entry name" value="GMP_IMP NUCLEOTIDASE YRFG"/>
    <property type="match status" value="1"/>
</dbReference>
<dbReference type="SFLD" id="SFLDS00003">
    <property type="entry name" value="Haloacid_Dehalogenase"/>
    <property type="match status" value="1"/>
</dbReference>
<dbReference type="SFLD" id="SFLDG01129">
    <property type="entry name" value="C1.5:_HAD__Beta-PGM__Phosphata"/>
    <property type="match status" value="1"/>
</dbReference>
<dbReference type="RefSeq" id="WP_369456178.1">
    <property type="nucleotide sequence ID" value="NZ_JBGCUO010000002.1"/>
</dbReference>